<proteinExistence type="inferred from homology"/>
<dbReference type="PROSITE" id="PS51450">
    <property type="entry name" value="LRR"/>
    <property type="match status" value="1"/>
</dbReference>
<accession>A0AA86VYL9</accession>
<evidence type="ECO:0000256" key="8">
    <source>
        <dbReference type="ARBA" id="ARBA00022989"/>
    </source>
</evidence>
<evidence type="ECO:0008006" key="15">
    <source>
        <dbReference type="Google" id="ProtNLM"/>
    </source>
</evidence>
<dbReference type="EMBL" id="OY731401">
    <property type="protein sequence ID" value="CAJ1953073.1"/>
    <property type="molecule type" value="Genomic_DNA"/>
</dbReference>
<keyword evidence="11" id="KW-0325">Glycoprotein</keyword>
<keyword evidence="14" id="KW-1185">Reference proteome</keyword>
<dbReference type="PANTHER" id="PTHR48061">
    <property type="entry name" value="LEUCINE-RICH REPEAT RECEPTOR PROTEIN KINASE EMS1-LIKE-RELATED"/>
    <property type="match status" value="1"/>
</dbReference>
<reference evidence="13" key="1">
    <citation type="submission" date="2023-10" db="EMBL/GenBank/DDBJ databases">
        <authorList>
            <person name="Domelevo Entfellner J.-B."/>
        </authorList>
    </citation>
    <scope>NUCLEOTIDE SEQUENCE</scope>
</reference>
<evidence type="ECO:0000256" key="3">
    <source>
        <dbReference type="ARBA" id="ARBA00022475"/>
    </source>
</evidence>
<dbReference type="FunFam" id="3.80.10.10:FF:000041">
    <property type="entry name" value="LRR receptor-like serine/threonine-protein kinase ERECTA"/>
    <property type="match status" value="2"/>
</dbReference>
<dbReference type="Pfam" id="PF13855">
    <property type="entry name" value="LRR_8"/>
    <property type="match status" value="6"/>
</dbReference>
<keyword evidence="7" id="KW-0677">Repeat</keyword>
<evidence type="ECO:0000256" key="4">
    <source>
        <dbReference type="ARBA" id="ARBA00022614"/>
    </source>
</evidence>
<evidence type="ECO:0000256" key="6">
    <source>
        <dbReference type="ARBA" id="ARBA00022729"/>
    </source>
</evidence>
<gene>
    <name evidence="13" type="ORF">AYBTSS11_LOCUS15633</name>
</gene>
<evidence type="ECO:0000313" key="13">
    <source>
        <dbReference type="EMBL" id="CAJ1953073.1"/>
    </source>
</evidence>
<dbReference type="SUPFAM" id="SSF52047">
    <property type="entry name" value="RNI-like"/>
    <property type="match status" value="1"/>
</dbReference>
<dbReference type="SMART" id="SM00369">
    <property type="entry name" value="LRR_TYP"/>
    <property type="match status" value="9"/>
</dbReference>
<dbReference type="FunFam" id="3.80.10.10:FF:000111">
    <property type="entry name" value="LRR receptor-like serine/threonine-protein kinase ERECTA"/>
    <property type="match status" value="1"/>
</dbReference>
<dbReference type="Gene3D" id="3.80.10.10">
    <property type="entry name" value="Ribonuclease Inhibitor"/>
    <property type="match status" value="5"/>
</dbReference>
<dbReference type="PRINTS" id="PR00019">
    <property type="entry name" value="LEURICHRPT"/>
</dbReference>
<dbReference type="Pfam" id="PF00560">
    <property type="entry name" value="LRR_1"/>
    <property type="match status" value="5"/>
</dbReference>
<protein>
    <recommendedName>
        <fullName evidence="15">Chaoptin</fullName>
    </recommendedName>
</protein>
<comment type="similarity">
    <text evidence="2">Belongs to the RLP family.</text>
</comment>
<evidence type="ECO:0000256" key="1">
    <source>
        <dbReference type="ARBA" id="ARBA00004251"/>
    </source>
</evidence>
<evidence type="ECO:0000256" key="11">
    <source>
        <dbReference type="ARBA" id="ARBA00023180"/>
    </source>
</evidence>
<dbReference type="InterPro" id="IPR032675">
    <property type="entry name" value="LRR_dom_sf"/>
</dbReference>
<keyword evidence="6" id="KW-0732">Signal</keyword>
<dbReference type="Proteomes" id="UP001189624">
    <property type="component" value="Chromosome 4"/>
</dbReference>
<evidence type="ECO:0000256" key="7">
    <source>
        <dbReference type="ARBA" id="ARBA00022737"/>
    </source>
</evidence>
<evidence type="ECO:0000256" key="10">
    <source>
        <dbReference type="ARBA" id="ARBA00023170"/>
    </source>
</evidence>
<evidence type="ECO:0000256" key="9">
    <source>
        <dbReference type="ARBA" id="ARBA00023136"/>
    </source>
</evidence>
<keyword evidence="5 12" id="KW-0812">Transmembrane</keyword>
<dbReference type="FunFam" id="3.80.10.10:FF:000095">
    <property type="entry name" value="LRR receptor-like serine/threonine-protein kinase GSO1"/>
    <property type="match status" value="1"/>
</dbReference>
<dbReference type="InterPro" id="IPR046956">
    <property type="entry name" value="RLP23-like"/>
</dbReference>
<keyword evidence="4" id="KW-0433">Leucine-rich repeat</keyword>
<name>A0AA86VYL9_9FABA</name>
<evidence type="ECO:0000256" key="5">
    <source>
        <dbReference type="ARBA" id="ARBA00022692"/>
    </source>
</evidence>
<feature type="transmembrane region" description="Helical" evidence="12">
    <location>
        <begin position="838"/>
        <end position="857"/>
    </location>
</feature>
<dbReference type="InterPro" id="IPR001611">
    <property type="entry name" value="Leu-rich_rpt"/>
</dbReference>
<organism evidence="13 14">
    <name type="scientific">Sphenostylis stenocarpa</name>
    <dbReference type="NCBI Taxonomy" id="92480"/>
    <lineage>
        <taxon>Eukaryota</taxon>
        <taxon>Viridiplantae</taxon>
        <taxon>Streptophyta</taxon>
        <taxon>Embryophyta</taxon>
        <taxon>Tracheophyta</taxon>
        <taxon>Spermatophyta</taxon>
        <taxon>Magnoliopsida</taxon>
        <taxon>eudicotyledons</taxon>
        <taxon>Gunneridae</taxon>
        <taxon>Pentapetalae</taxon>
        <taxon>rosids</taxon>
        <taxon>fabids</taxon>
        <taxon>Fabales</taxon>
        <taxon>Fabaceae</taxon>
        <taxon>Papilionoideae</taxon>
        <taxon>50 kb inversion clade</taxon>
        <taxon>NPAAA clade</taxon>
        <taxon>indigoferoid/millettioid clade</taxon>
        <taxon>Phaseoleae</taxon>
        <taxon>Sphenostylis</taxon>
    </lineage>
</organism>
<evidence type="ECO:0000256" key="2">
    <source>
        <dbReference type="ARBA" id="ARBA00009592"/>
    </source>
</evidence>
<keyword evidence="9 12" id="KW-0472">Membrane</keyword>
<dbReference type="Gramene" id="rna-AYBTSS11_LOCUS15633">
    <property type="protein sequence ID" value="CAJ1953073.1"/>
    <property type="gene ID" value="gene-AYBTSS11_LOCUS15633"/>
</dbReference>
<dbReference type="SMART" id="SM00365">
    <property type="entry name" value="LRR_SD22"/>
    <property type="match status" value="6"/>
</dbReference>
<evidence type="ECO:0000256" key="12">
    <source>
        <dbReference type="SAM" id="Phobius"/>
    </source>
</evidence>
<dbReference type="GO" id="GO:0005886">
    <property type="term" value="C:plasma membrane"/>
    <property type="evidence" value="ECO:0007669"/>
    <property type="project" value="UniProtKB-SubCell"/>
</dbReference>
<evidence type="ECO:0000313" key="14">
    <source>
        <dbReference type="Proteomes" id="UP001189624"/>
    </source>
</evidence>
<keyword evidence="8 12" id="KW-1133">Transmembrane helix</keyword>
<keyword evidence="10" id="KW-0675">Receptor</keyword>
<sequence>MRRIAALGLESPAIPSLVTCLTHLNLSGSYFQGEIPSQISYLSKLASLDLSFNPQLKWKEDTWKRLLQNATDLRELVLDYTDMSSVSINIFNLSSSLVTLGLRGTWPRGNLTNDIFCLPKFQHLYLSDNEYLQSQLPQVNCRNSSLSILDLSNSRFQGSIPPSLSNLTHLTYLDLSFNSLNGSIPSSLLTLPRLTFLNLNGNHLSGQIPNVFPQSNRFEKLHLSGNYLGGELPSTISNLQHLIMLDLSENEFSGQIPSSLFGLTQLSYVRCSHNKLQGPLPNRIAGFSNLITLLLDDNLLNGTIPSWCLSLPSLKDLRLSGNKFIGLISANISNSLENLDLSYNKLQGNIPATFFSLANLTELDLSSNNLSGSVHFPFFSKLQNLQYLYLSQNELTLNFESNVNNYSFSYLKSLDLSFMGLTEFPKLSGKVPNLSFLDLSNNKIHGRVPNWLHEMRSLYLLDLSHNRLTQSLNQFSRNHQLKVLYLSFNSLSGDISSSICNASSIRILQVSHNKLTGIIPQCLANSSSLEVLDLQLNKLHGTLPTFSNNCGLRTLDLYGNQLEGSLPESLSNCTHMEDLDLGNNQLEDTFPHWLQSLPNLTVLVLRANKLYGPIASLKTKHGFPSLVVFDISSNNFSGPIPKSLIQNFEAMKDVVQDDGWQYISTSLTGRKIYTDSVTVTTKAITITMEKIRKDFVSIDLSKNRFEGEIPNVIGELHSLRGFNLSHNRFSGRIPQSLGNLTNLESLDLSSNMLTGNIPTELNNLNFLEVLNLSNNHLVGAIPQGEQFNTFSNDSYKGNSGLCGLPLTRKCSKDPEQHSLPSLTIKREQGFEFGWKPVAIGYGCGMVFGVGMGCCVLLKGKPLWLVRMVA</sequence>
<dbReference type="SUPFAM" id="SSF52058">
    <property type="entry name" value="L domain-like"/>
    <property type="match status" value="2"/>
</dbReference>
<comment type="subcellular location">
    <subcellularLocation>
        <location evidence="1">Cell membrane</location>
        <topology evidence="1">Single-pass type I membrane protein</topology>
    </subcellularLocation>
</comment>
<dbReference type="AlphaFoldDB" id="A0AA86VYL9"/>
<dbReference type="PANTHER" id="PTHR48061:SF46">
    <property type="entry name" value="LEUCINE-RICH REPEAT-CONTAINING N-TERMINAL PLANT-TYPE DOMAIN-CONTAINING PROTEIN"/>
    <property type="match status" value="1"/>
</dbReference>
<dbReference type="InterPro" id="IPR003591">
    <property type="entry name" value="Leu-rich_rpt_typical-subtyp"/>
</dbReference>
<keyword evidence="3" id="KW-1003">Cell membrane</keyword>